<comment type="caution">
    <text evidence="1">The sequence shown here is derived from an EMBL/GenBank/DDBJ whole genome shotgun (WGS) entry which is preliminary data.</text>
</comment>
<accession>A0ACC2WS99</accession>
<gene>
    <name evidence="1" type="ORF">QFC20_001501</name>
</gene>
<dbReference type="Proteomes" id="UP001230649">
    <property type="component" value="Unassembled WGS sequence"/>
</dbReference>
<proteinExistence type="predicted"/>
<keyword evidence="2" id="KW-1185">Reference proteome</keyword>
<organism evidence="1 2">
    <name type="scientific">Naganishia adeliensis</name>
    <dbReference type="NCBI Taxonomy" id="92952"/>
    <lineage>
        <taxon>Eukaryota</taxon>
        <taxon>Fungi</taxon>
        <taxon>Dikarya</taxon>
        <taxon>Basidiomycota</taxon>
        <taxon>Agaricomycotina</taxon>
        <taxon>Tremellomycetes</taxon>
        <taxon>Filobasidiales</taxon>
        <taxon>Filobasidiaceae</taxon>
        <taxon>Naganishia</taxon>
    </lineage>
</organism>
<evidence type="ECO:0000313" key="1">
    <source>
        <dbReference type="EMBL" id="KAJ9114358.1"/>
    </source>
</evidence>
<evidence type="ECO:0000313" key="2">
    <source>
        <dbReference type="Proteomes" id="UP001230649"/>
    </source>
</evidence>
<reference evidence="1" key="1">
    <citation type="submission" date="2023-04" db="EMBL/GenBank/DDBJ databases">
        <title>Draft Genome sequencing of Naganishia species isolated from polar environments using Oxford Nanopore Technology.</title>
        <authorList>
            <person name="Leo P."/>
            <person name="Venkateswaran K."/>
        </authorList>
    </citation>
    <scope>NUCLEOTIDE SEQUENCE</scope>
    <source>
        <strain evidence="1">MNA-CCFEE 5262</strain>
    </source>
</reference>
<protein>
    <submittedName>
        <fullName evidence="1">Uncharacterized protein</fullName>
    </submittedName>
</protein>
<dbReference type="EMBL" id="JASBWS010000009">
    <property type="protein sequence ID" value="KAJ9114358.1"/>
    <property type="molecule type" value="Genomic_DNA"/>
</dbReference>
<sequence>MSNPEDILSLSLSLSQPLPTDHYTSDIFNLSRAGLEPPLASHLGRSGTPGTSGDNGRLASGSGSSGVEGKKKAKKKKRKVGEEVQVIPAGMKDLSVHIPIKESIKAEPGSPQAVEVIPVRPSPSELQPAVADPREDPESDVENVQKESIIVEPWENTVPSQHDEEKRNILSDTVPSDETTQRTSSEPSPRRATPLPVRIPAPTILDQFPALRNIPSLIPSALPIPSMRDVKAAGRTTTRAGMALVGTVKEEYRTRVIGRTEGEVHEENGHRAKHARNRDEQLGARQRRKNTSHRRRGSELSSDSDSQASASSGTSGDALREDDKFEDDSEDEVLIDVDDAEGMAETWKGVAGVDEAALGVGWMKWRSCKWEQVRLGGGDERRLLVTLNPSPQTALQVIDCTVADSWSSPYTTPLNMLHPETVDLANSTVLQTAPFEVLHVPRHRPGRRRGEGDAEEEPVANAFFHAEVEVMNGVDVAPGDLDISADDEEILVDCALWRCADQKTAGSSMKWIFLTLLKRTVKAHRTYGEGPAASEEHSVFLSLFDTLSGRVERKMLVGKGRAGQVVSSDACLVVTIAGEASSIHFLSPTTLKPILRPVITNIGLNSRTGLPVISLSGRLFAYVSTDKRPQQPVQRGYQDTRLGTIVTAASNQAFYSRTQQAEQVIHSAQPPQRLRPDISPGTSPSMQSIVSQYSCWARK</sequence>
<name>A0ACC2WS99_9TREE</name>